<accession>A0A7C5PB36</accession>
<dbReference type="SUPFAM" id="SSF81593">
    <property type="entry name" value="Nucleotidyltransferase substrate binding subunit/domain"/>
    <property type="match status" value="1"/>
</dbReference>
<dbReference type="AlphaFoldDB" id="A0A7C5PB36"/>
<comment type="caution">
    <text evidence="2">The sequence shown here is derived from an EMBL/GenBank/DDBJ whole genome shotgun (WGS) entry which is preliminary data.</text>
</comment>
<evidence type="ECO:0000259" key="1">
    <source>
        <dbReference type="PROSITE" id="PS50910"/>
    </source>
</evidence>
<dbReference type="EMBL" id="DRUY01000102">
    <property type="protein sequence ID" value="HHI65489.1"/>
    <property type="molecule type" value="Genomic_DNA"/>
</dbReference>
<name>A0A7C5PB36_9BACT</name>
<organism evidence="2">
    <name type="scientific">Thermodesulfobium narugense</name>
    <dbReference type="NCBI Taxonomy" id="184064"/>
    <lineage>
        <taxon>Bacteria</taxon>
        <taxon>Pseudomonadati</taxon>
        <taxon>Thermodesulfobiota</taxon>
        <taxon>Thermodesulfobiia</taxon>
        <taxon>Thermodesulfobiales</taxon>
        <taxon>Thermodesulfobiaceae</taxon>
        <taxon>Thermodesulfobium</taxon>
    </lineage>
</organism>
<gene>
    <name evidence="2" type="ORF">ENL70_02945</name>
</gene>
<proteinExistence type="predicted"/>
<feature type="domain" description="HEPN" evidence="1">
    <location>
        <begin position="7"/>
        <end position="117"/>
    </location>
</feature>
<evidence type="ECO:0000313" key="2">
    <source>
        <dbReference type="EMBL" id="HHI65489.1"/>
    </source>
</evidence>
<dbReference type="PROSITE" id="PS50910">
    <property type="entry name" value="HEPN"/>
    <property type="match status" value="1"/>
</dbReference>
<sequence length="127" mass="15190">MSFELLKRRALSFLRNARSSFEQGEYDISLFNIEQFIQLYSKYLLYKRMGDFPKTHSIIRLLKDIVKVYDAKELENFIQDHLEGLYLLEEAYISSRYLPREYDMSIAAKLLNLSEKVLEVFKCLESR</sequence>
<dbReference type="SMART" id="SM00748">
    <property type="entry name" value="HEPN"/>
    <property type="match status" value="1"/>
</dbReference>
<dbReference type="InterPro" id="IPR007842">
    <property type="entry name" value="HEPN_dom"/>
</dbReference>
<dbReference type="Gene3D" id="1.20.120.330">
    <property type="entry name" value="Nucleotidyltransferases domain 2"/>
    <property type="match status" value="1"/>
</dbReference>
<dbReference type="Pfam" id="PF05168">
    <property type="entry name" value="HEPN"/>
    <property type="match status" value="1"/>
</dbReference>
<reference evidence="2" key="1">
    <citation type="journal article" date="2020" name="mSystems">
        <title>Genome- and Community-Level Interaction Insights into Carbon Utilization and Element Cycling Functions of Hydrothermarchaeota in Hydrothermal Sediment.</title>
        <authorList>
            <person name="Zhou Z."/>
            <person name="Liu Y."/>
            <person name="Xu W."/>
            <person name="Pan J."/>
            <person name="Luo Z.H."/>
            <person name="Li M."/>
        </authorList>
    </citation>
    <scope>NUCLEOTIDE SEQUENCE [LARGE SCALE GENOMIC DNA]</scope>
    <source>
        <strain evidence="2">SpSt-1019</strain>
    </source>
</reference>
<protein>
    <submittedName>
        <fullName evidence="2">HEPN domain-containing protein</fullName>
    </submittedName>
</protein>